<evidence type="ECO:0000256" key="2">
    <source>
        <dbReference type="ARBA" id="ARBA00022692"/>
    </source>
</evidence>
<evidence type="ECO:0000256" key="5">
    <source>
        <dbReference type="SAM" id="Phobius"/>
    </source>
</evidence>
<keyword evidence="7" id="KW-1185">Reference proteome</keyword>
<dbReference type="EMBL" id="JBHUHP010000004">
    <property type="protein sequence ID" value="MFD2090979.1"/>
    <property type="molecule type" value="Genomic_DNA"/>
</dbReference>
<comment type="subcellular location">
    <subcellularLocation>
        <location evidence="1">Membrane</location>
        <topology evidence="1">Multi-pass membrane protein</topology>
    </subcellularLocation>
</comment>
<dbReference type="Proteomes" id="UP001597402">
    <property type="component" value="Unassembled WGS sequence"/>
</dbReference>
<name>A0ABW4X8U3_9ACTN</name>
<feature type="transmembrane region" description="Helical" evidence="5">
    <location>
        <begin position="52"/>
        <end position="70"/>
    </location>
</feature>
<evidence type="ECO:0000256" key="3">
    <source>
        <dbReference type="ARBA" id="ARBA00022989"/>
    </source>
</evidence>
<dbReference type="Pfam" id="PF07681">
    <property type="entry name" value="DoxX"/>
    <property type="match status" value="1"/>
</dbReference>
<dbReference type="RefSeq" id="WP_376872695.1">
    <property type="nucleotide sequence ID" value="NZ_JBHUHP010000004.1"/>
</dbReference>
<evidence type="ECO:0000256" key="4">
    <source>
        <dbReference type="ARBA" id="ARBA00023136"/>
    </source>
</evidence>
<feature type="transmembrane region" description="Helical" evidence="5">
    <location>
        <begin position="90"/>
        <end position="111"/>
    </location>
</feature>
<proteinExistence type="predicted"/>
<comment type="caution">
    <text evidence="6">The sequence shown here is derived from an EMBL/GenBank/DDBJ whole genome shotgun (WGS) entry which is preliminary data.</text>
</comment>
<keyword evidence="4 5" id="KW-0472">Membrane</keyword>
<feature type="transmembrane region" description="Helical" evidence="5">
    <location>
        <begin position="151"/>
        <end position="170"/>
    </location>
</feature>
<accession>A0ABW4X8U3</accession>
<gene>
    <name evidence="6" type="ORF">ACFSHS_05265</name>
</gene>
<evidence type="ECO:0000313" key="7">
    <source>
        <dbReference type="Proteomes" id="UP001597402"/>
    </source>
</evidence>
<feature type="transmembrane region" description="Helical" evidence="5">
    <location>
        <begin position="116"/>
        <end position="139"/>
    </location>
</feature>
<dbReference type="InterPro" id="IPR032808">
    <property type="entry name" value="DoxX"/>
</dbReference>
<sequence length="179" mass="18720">MVGTPQSTALMTRTAEVPAATPGSGGPIPSRWPGAALLDRAEDINQRIAPTLLRLALAAVFVWFGALKLVGASPVHELIGATLPFVDADLSVPALGVVEVVLGLALAAGVFPRITLLVLCGHLTGTFLTFVTASELMWSANPLELTADGEFVVKNLVLITAALVLIGGYTRRARERRTA</sequence>
<reference evidence="7" key="1">
    <citation type="journal article" date="2019" name="Int. J. Syst. Evol. Microbiol.">
        <title>The Global Catalogue of Microorganisms (GCM) 10K type strain sequencing project: providing services to taxonomists for standard genome sequencing and annotation.</title>
        <authorList>
            <consortium name="The Broad Institute Genomics Platform"/>
            <consortium name="The Broad Institute Genome Sequencing Center for Infectious Disease"/>
            <person name="Wu L."/>
            <person name="Ma J."/>
        </authorList>
    </citation>
    <scope>NUCLEOTIDE SEQUENCE [LARGE SCALE GENOMIC DNA]</scope>
    <source>
        <strain evidence="7">JCM 3338</strain>
    </source>
</reference>
<evidence type="ECO:0000313" key="6">
    <source>
        <dbReference type="EMBL" id="MFD2090979.1"/>
    </source>
</evidence>
<keyword evidence="3 5" id="KW-1133">Transmembrane helix</keyword>
<keyword evidence="2 5" id="KW-0812">Transmembrane</keyword>
<evidence type="ECO:0000256" key="1">
    <source>
        <dbReference type="ARBA" id="ARBA00004141"/>
    </source>
</evidence>
<protein>
    <submittedName>
        <fullName evidence="6">DoxX family membrane protein</fullName>
    </submittedName>
</protein>
<organism evidence="6 7">
    <name type="scientific">Blastococcus deserti</name>
    <dbReference type="NCBI Taxonomy" id="2259033"/>
    <lineage>
        <taxon>Bacteria</taxon>
        <taxon>Bacillati</taxon>
        <taxon>Actinomycetota</taxon>
        <taxon>Actinomycetes</taxon>
        <taxon>Geodermatophilales</taxon>
        <taxon>Geodermatophilaceae</taxon>
        <taxon>Blastococcus</taxon>
    </lineage>
</organism>